<keyword evidence="2" id="KW-1185">Reference proteome</keyword>
<name>A0A1F5L1H5_PENAI</name>
<sequence length="437" mass="49686">MCSSRIACRLRLTGKKWRESKASIKDILRKATEGTQQINPQKLRQSYLEDSLSLFHEESKRVIQSVNEWSNYRVPSRLHDIVEKIYQLNNVQGLQQLLLLIPTGSKRVINESTFAATVLNIIRKISRYKEAARVLYRTAKKFPFVRNIEIHLVTLPQEAFDKFHNPAYSPSLSAVLCRLGKINGKDYTISQFSRFINGGKIKNPSDQFCEQTTRILREAKIHAEVQLIAHCETQSAPLFPRVIGSSKDACFLCHALIHSHGKMHTSRTHGRLYPNWRLPIASSFKYLEHRFNDFLLNYARETIKAREKGQTRVHPCPNESTLLPMLASMSTISAVQCPIAITTERTASVPGFAPDFEIMKPALSNTVSTNRQSPSVNIKLSSTCSLVLSDPFAGNINLFNSPTLFFADRLHIYFETKESSAFEYASQFPVYSIEQIT</sequence>
<organism evidence="1 2">
    <name type="scientific">Penicillium arizonense</name>
    <dbReference type="NCBI Taxonomy" id="1835702"/>
    <lineage>
        <taxon>Eukaryota</taxon>
        <taxon>Fungi</taxon>
        <taxon>Dikarya</taxon>
        <taxon>Ascomycota</taxon>
        <taxon>Pezizomycotina</taxon>
        <taxon>Eurotiomycetes</taxon>
        <taxon>Eurotiomycetidae</taxon>
        <taxon>Eurotiales</taxon>
        <taxon>Aspergillaceae</taxon>
        <taxon>Penicillium</taxon>
    </lineage>
</organism>
<reference evidence="1 2" key="1">
    <citation type="journal article" date="2016" name="Sci. Rep.">
        <title>Penicillium arizonense, a new, genome sequenced fungal species, reveals a high chemical diversity in secreted metabolites.</title>
        <authorList>
            <person name="Grijseels S."/>
            <person name="Nielsen J.C."/>
            <person name="Randelovic M."/>
            <person name="Nielsen J."/>
            <person name="Nielsen K.F."/>
            <person name="Workman M."/>
            <person name="Frisvad J.C."/>
        </authorList>
    </citation>
    <scope>NUCLEOTIDE SEQUENCE [LARGE SCALE GENOMIC DNA]</scope>
    <source>
        <strain evidence="1 2">CBS 141311</strain>
    </source>
</reference>
<protein>
    <submittedName>
        <fullName evidence="1">Uncharacterized protein</fullName>
    </submittedName>
</protein>
<dbReference type="GeneID" id="34582314"/>
<evidence type="ECO:0000313" key="2">
    <source>
        <dbReference type="Proteomes" id="UP000177622"/>
    </source>
</evidence>
<dbReference type="OrthoDB" id="4851849at2759"/>
<dbReference type="Proteomes" id="UP000177622">
    <property type="component" value="Unassembled WGS sequence"/>
</dbReference>
<dbReference type="Pfam" id="PF14441">
    <property type="entry name" value="OTT_1508_deam"/>
    <property type="match status" value="1"/>
</dbReference>
<dbReference type="InterPro" id="IPR027796">
    <property type="entry name" value="OTT_1508_deam-like"/>
</dbReference>
<dbReference type="RefSeq" id="XP_022482563.1">
    <property type="nucleotide sequence ID" value="XM_022637580.1"/>
</dbReference>
<dbReference type="AlphaFoldDB" id="A0A1F5L1H5"/>
<feature type="non-terminal residue" evidence="1">
    <location>
        <position position="437"/>
    </location>
</feature>
<accession>A0A1F5L1H5</accession>
<proteinExistence type="predicted"/>
<dbReference type="EMBL" id="LXJU01000065">
    <property type="protein sequence ID" value="OGE47098.1"/>
    <property type="molecule type" value="Genomic_DNA"/>
</dbReference>
<gene>
    <name evidence="1" type="ORF">PENARI_c065G01753</name>
</gene>
<comment type="caution">
    <text evidence="1">The sequence shown here is derived from an EMBL/GenBank/DDBJ whole genome shotgun (WGS) entry which is preliminary data.</text>
</comment>
<evidence type="ECO:0000313" key="1">
    <source>
        <dbReference type="EMBL" id="OGE47098.1"/>
    </source>
</evidence>